<dbReference type="Proteomes" id="UP001058682">
    <property type="component" value="Chromosome"/>
</dbReference>
<name>A0AAE9MRP5_9SPIR</name>
<dbReference type="EMBL" id="CP038804">
    <property type="protein sequence ID" value="UTY32739.1"/>
    <property type="molecule type" value="Genomic_DNA"/>
</dbReference>
<keyword evidence="1" id="KW-0732">Signal</keyword>
<evidence type="ECO:0000313" key="3">
    <source>
        <dbReference type="Proteomes" id="UP001058682"/>
    </source>
</evidence>
<gene>
    <name evidence="2" type="ORF">E4N74_00970</name>
</gene>
<dbReference type="CDD" id="cd14789">
    <property type="entry name" value="Tiki"/>
    <property type="match status" value="1"/>
</dbReference>
<proteinExistence type="predicted"/>
<dbReference type="InterPro" id="IPR047111">
    <property type="entry name" value="YbaP-like"/>
</dbReference>
<reference evidence="2" key="1">
    <citation type="submission" date="2019-04" db="EMBL/GenBank/DDBJ databases">
        <title>Whole genome sequencing of oral phylogroup 2 treponemes.</title>
        <authorList>
            <person name="Chan Y."/>
            <person name="Zeng H.H."/>
            <person name="Yu X.L."/>
            <person name="Leung W.K."/>
            <person name="Watt R.M."/>
        </authorList>
    </citation>
    <scope>NUCLEOTIDE SEQUENCE</scope>
    <source>
        <strain evidence="2">OMZ 835</strain>
    </source>
</reference>
<dbReference type="PROSITE" id="PS51257">
    <property type="entry name" value="PROKAR_LIPOPROTEIN"/>
    <property type="match status" value="1"/>
</dbReference>
<dbReference type="PANTHER" id="PTHR40590">
    <property type="entry name" value="CYTOPLASMIC PROTEIN-RELATED"/>
    <property type="match status" value="1"/>
</dbReference>
<protein>
    <submittedName>
        <fullName evidence="2">TraB/GumN family protein</fullName>
    </submittedName>
</protein>
<dbReference type="InterPro" id="IPR002816">
    <property type="entry name" value="TraB/PrgY/GumN_fam"/>
</dbReference>
<organism evidence="2 3">
    <name type="scientific">Treponema putidum</name>
    <dbReference type="NCBI Taxonomy" id="221027"/>
    <lineage>
        <taxon>Bacteria</taxon>
        <taxon>Pseudomonadati</taxon>
        <taxon>Spirochaetota</taxon>
        <taxon>Spirochaetia</taxon>
        <taxon>Spirochaetales</taxon>
        <taxon>Treponemataceae</taxon>
        <taxon>Treponema</taxon>
    </lineage>
</organism>
<dbReference type="PANTHER" id="PTHR40590:SF1">
    <property type="entry name" value="CYTOPLASMIC PROTEIN"/>
    <property type="match status" value="1"/>
</dbReference>
<dbReference type="RefSeq" id="WP_255818401.1">
    <property type="nucleotide sequence ID" value="NZ_CP038804.1"/>
</dbReference>
<dbReference type="Pfam" id="PF01963">
    <property type="entry name" value="TraB_PrgY_gumN"/>
    <property type="match status" value="1"/>
</dbReference>
<evidence type="ECO:0000256" key="1">
    <source>
        <dbReference type="SAM" id="SignalP"/>
    </source>
</evidence>
<sequence length="312" mass="36109">MKRIKILLPYTLSFLLLLSFLTSCTTKKTYLQEEQTESKAVLIKHPERMFWEIKKDEASIYILGTIHVADKDFYPLEDKILEAFDKADKLVSELGGSEEMNTVQEKFQMKMLQNINLNPEKDLSNFLSQYEIDVVKQELGENIAIPLFKFNPWILTVTLNHILYEKAGLDSQNGIDMHLISRAEKRKIEALESIDEQLELLSSGTFNEQLKELKKTIEDLQNFDQTIDLLTKIKKLYLENNDRDLKDFINSLLDMSEGISQDALLKNRNIAWAEKLENYLNEGGKTFVFAGLAHFLGEDSVFEQMRLKGILE</sequence>
<feature type="signal peptide" evidence="1">
    <location>
        <begin position="1"/>
        <end position="24"/>
    </location>
</feature>
<evidence type="ECO:0000313" key="2">
    <source>
        <dbReference type="EMBL" id="UTY32739.1"/>
    </source>
</evidence>
<accession>A0AAE9MRP5</accession>
<dbReference type="AlphaFoldDB" id="A0AAE9MRP5"/>
<feature type="chain" id="PRO_5042099350" evidence="1">
    <location>
        <begin position="25"/>
        <end position="312"/>
    </location>
</feature>